<feature type="transmembrane region" description="Helical" evidence="1">
    <location>
        <begin position="52"/>
        <end position="70"/>
    </location>
</feature>
<gene>
    <name evidence="2" type="ORF">SAMN04488498_10130</name>
</gene>
<proteinExistence type="predicted"/>
<keyword evidence="1" id="KW-0812">Transmembrane</keyword>
<dbReference type="RefSeq" id="WP_149757066.1">
    <property type="nucleotide sequence ID" value="NZ_BSPE01000002.1"/>
</dbReference>
<evidence type="ECO:0000256" key="1">
    <source>
        <dbReference type="SAM" id="Phobius"/>
    </source>
</evidence>
<dbReference type="InterPro" id="IPR009935">
    <property type="entry name" value="DUF1467"/>
</dbReference>
<keyword evidence="1" id="KW-1133">Transmembrane helix</keyword>
<name>A0A1I3UUK7_9HYPH</name>
<dbReference type="OrthoDB" id="9804637at2"/>
<feature type="transmembrane region" description="Helical" evidence="1">
    <location>
        <begin position="6"/>
        <end position="26"/>
    </location>
</feature>
<sequence>MTWVSFLAVFFIIWWTVLFAMLPFGLRTQDDEKDVTLGTVSSAPRGAHMLKAVIRTTIVSVLIVAVFYGLTKGLGYSFDDIPRFVPKGN</sequence>
<dbReference type="AlphaFoldDB" id="A0A1I3UUK7"/>
<reference evidence="2 3" key="1">
    <citation type="submission" date="2016-10" db="EMBL/GenBank/DDBJ databases">
        <authorList>
            <person name="Varghese N."/>
            <person name="Submissions S."/>
        </authorList>
    </citation>
    <scope>NUCLEOTIDE SEQUENCE [LARGE SCALE GENOMIC DNA]</scope>
    <source>
        <strain evidence="2 3">DSM 21822</strain>
    </source>
</reference>
<dbReference type="EMBL" id="FOSL01000001">
    <property type="protein sequence ID" value="SFJ86878.1"/>
    <property type="molecule type" value="Genomic_DNA"/>
</dbReference>
<evidence type="ECO:0000313" key="3">
    <source>
        <dbReference type="Proteomes" id="UP000323300"/>
    </source>
</evidence>
<organism evidence="2 3">
    <name type="scientific">Neomesorhizobium albiziae</name>
    <dbReference type="NCBI Taxonomy" id="335020"/>
    <lineage>
        <taxon>Bacteria</taxon>
        <taxon>Pseudomonadati</taxon>
        <taxon>Pseudomonadota</taxon>
        <taxon>Alphaproteobacteria</taxon>
        <taxon>Hyphomicrobiales</taxon>
        <taxon>Phyllobacteriaceae</taxon>
        <taxon>Neomesorhizobium</taxon>
    </lineage>
</organism>
<protein>
    <submittedName>
        <fullName evidence="2">Predicted secreted protein</fullName>
    </submittedName>
</protein>
<evidence type="ECO:0000313" key="2">
    <source>
        <dbReference type="EMBL" id="SFJ86878.1"/>
    </source>
</evidence>
<dbReference type="Proteomes" id="UP000323300">
    <property type="component" value="Unassembled WGS sequence"/>
</dbReference>
<accession>A0A1I3UUK7</accession>
<keyword evidence="3" id="KW-1185">Reference proteome</keyword>
<dbReference type="Pfam" id="PF07330">
    <property type="entry name" value="DUF1467"/>
    <property type="match status" value="1"/>
</dbReference>
<keyword evidence="1" id="KW-0472">Membrane</keyword>